<organism evidence="1 2">
    <name type="scientific">Candidatus Nomurabacteria bacterium RIFCSPLOWO2_02_FULL_40_67</name>
    <dbReference type="NCBI Taxonomy" id="1801787"/>
    <lineage>
        <taxon>Bacteria</taxon>
        <taxon>Candidatus Nomuraibacteriota</taxon>
    </lineage>
</organism>
<proteinExistence type="predicted"/>
<sequence>MNQQNTKKEYPILGRPSAEVAGAFSADKVPVVRVEQNIKMSCPFCQSAEFVRRGTRKKKHEVVQLYKCGNKDCQKTFTDSSVKGRRYPLKVIIDAVSYYNLGFTREKVCGIIAQLHKKVRPEPETISRWAEEYAHLCAYHKMRSYGLQIYGPMEVLEVVTMAHHQLYRYRYHKAKILLMLQDYKNRNFYPLKEYLDAIATETPHQLFNSGERISDVRSMFSTADMVVTAKTNYANRLAEFALKGVSKNKNRHEGVQKFMIANDSVTVATEVPVYIRREDIEYMQNALHFQIIGEDGISFRRHGKREEKNSAKEKGAKRKTISAPEFQIPSLLTGHVDFVQIRNGCIHLLDYKPHAKKEKPIEQLTWYALALSRLTGLRLYEFKCAWFDETDYFEFYPLHVVKKIQSKKKRNVRFLTGVKAEIPREDVIKIINRR</sequence>
<dbReference type="EMBL" id="MFVL01000028">
    <property type="protein sequence ID" value="OGJ00743.1"/>
    <property type="molecule type" value="Genomic_DNA"/>
</dbReference>
<comment type="caution">
    <text evidence="1">The sequence shown here is derived from an EMBL/GenBank/DDBJ whole genome shotgun (WGS) entry which is preliminary data.</text>
</comment>
<gene>
    <name evidence="1" type="ORF">A3I23_03110</name>
</gene>
<dbReference type="Proteomes" id="UP000177693">
    <property type="component" value="Unassembled WGS sequence"/>
</dbReference>
<reference evidence="1 2" key="1">
    <citation type="journal article" date="2016" name="Nat. Commun.">
        <title>Thousands of microbial genomes shed light on interconnected biogeochemical processes in an aquifer system.</title>
        <authorList>
            <person name="Anantharaman K."/>
            <person name="Brown C.T."/>
            <person name="Hug L.A."/>
            <person name="Sharon I."/>
            <person name="Castelle C.J."/>
            <person name="Probst A.J."/>
            <person name="Thomas B.C."/>
            <person name="Singh A."/>
            <person name="Wilkins M.J."/>
            <person name="Karaoz U."/>
            <person name="Brodie E.L."/>
            <person name="Williams K.H."/>
            <person name="Hubbard S.S."/>
            <person name="Banfield J.F."/>
        </authorList>
    </citation>
    <scope>NUCLEOTIDE SEQUENCE [LARGE SCALE GENOMIC DNA]</scope>
</reference>
<name>A0A1F6Y2Y2_9BACT</name>
<evidence type="ECO:0000313" key="1">
    <source>
        <dbReference type="EMBL" id="OGJ00743.1"/>
    </source>
</evidence>
<evidence type="ECO:0000313" key="2">
    <source>
        <dbReference type="Proteomes" id="UP000177693"/>
    </source>
</evidence>
<protein>
    <recommendedName>
        <fullName evidence="3">PD-(D/E)XK endonuclease-like domain-containing protein</fullName>
    </recommendedName>
</protein>
<dbReference type="AlphaFoldDB" id="A0A1F6Y2Y2"/>
<evidence type="ECO:0008006" key="3">
    <source>
        <dbReference type="Google" id="ProtNLM"/>
    </source>
</evidence>
<accession>A0A1F6Y2Y2</accession>